<keyword evidence="2 6" id="KW-0812">Transmembrane</keyword>
<comment type="caution">
    <text evidence="8">The sequence shown here is derived from an EMBL/GenBank/DDBJ whole genome shotgun (WGS) entry which is preliminary data.</text>
</comment>
<dbReference type="InterPro" id="IPR049326">
    <property type="entry name" value="Rhodopsin_dom_fungi"/>
</dbReference>
<dbReference type="InterPro" id="IPR052337">
    <property type="entry name" value="SAT4-like"/>
</dbReference>
<feature type="domain" description="Rhodopsin" evidence="7">
    <location>
        <begin position="2"/>
        <end position="84"/>
    </location>
</feature>
<dbReference type="Proteomes" id="UP000078397">
    <property type="component" value="Unassembled WGS sequence"/>
</dbReference>
<evidence type="ECO:0000256" key="1">
    <source>
        <dbReference type="ARBA" id="ARBA00004141"/>
    </source>
</evidence>
<evidence type="ECO:0000256" key="2">
    <source>
        <dbReference type="ARBA" id="ARBA00022692"/>
    </source>
</evidence>
<accession>A0A179FA79</accession>
<dbReference type="PANTHER" id="PTHR33048:SF47">
    <property type="entry name" value="INTEGRAL MEMBRANE PROTEIN-RELATED"/>
    <property type="match status" value="1"/>
</dbReference>
<dbReference type="PANTHER" id="PTHR33048">
    <property type="entry name" value="PTH11-LIKE INTEGRAL MEMBRANE PROTEIN (AFU_ORTHOLOGUE AFUA_5G11245)"/>
    <property type="match status" value="1"/>
</dbReference>
<evidence type="ECO:0000313" key="8">
    <source>
        <dbReference type="EMBL" id="OAQ62362.2"/>
    </source>
</evidence>
<organism evidence="8 9">
    <name type="scientific">Pochonia chlamydosporia 170</name>
    <dbReference type="NCBI Taxonomy" id="1380566"/>
    <lineage>
        <taxon>Eukaryota</taxon>
        <taxon>Fungi</taxon>
        <taxon>Dikarya</taxon>
        <taxon>Ascomycota</taxon>
        <taxon>Pezizomycotina</taxon>
        <taxon>Sordariomycetes</taxon>
        <taxon>Hypocreomycetidae</taxon>
        <taxon>Hypocreales</taxon>
        <taxon>Clavicipitaceae</taxon>
        <taxon>Pochonia</taxon>
    </lineage>
</organism>
<dbReference type="OrthoDB" id="5417844at2759"/>
<keyword evidence="3 6" id="KW-1133">Transmembrane helix</keyword>
<reference evidence="8 9" key="1">
    <citation type="journal article" date="2016" name="PLoS Pathog.">
        <title>Biosynthesis of antibiotic leucinostatins in bio-control fungus Purpureocillium lilacinum and their inhibition on phytophthora revealed by genome mining.</title>
        <authorList>
            <person name="Wang G."/>
            <person name="Liu Z."/>
            <person name="Lin R."/>
            <person name="Li E."/>
            <person name="Mao Z."/>
            <person name="Ling J."/>
            <person name="Yang Y."/>
            <person name="Yin W.B."/>
            <person name="Xie B."/>
        </authorList>
    </citation>
    <scope>NUCLEOTIDE SEQUENCE [LARGE SCALE GENOMIC DNA]</scope>
    <source>
        <strain evidence="8">170</strain>
    </source>
</reference>
<evidence type="ECO:0000256" key="4">
    <source>
        <dbReference type="ARBA" id="ARBA00023136"/>
    </source>
</evidence>
<comment type="subcellular location">
    <subcellularLocation>
        <location evidence="1">Membrane</location>
        <topology evidence="1">Multi-pass membrane protein</topology>
    </subcellularLocation>
</comment>
<keyword evidence="4 6" id="KW-0472">Membrane</keyword>
<sequence length="142" mass="15908">MFLPLPYIWKMTIPWEQKVAITGTFMLGLLVTIVSAMRFVVVYNLDLTDPDITWNQGYETMWTGVEVNIATVCACLLSFKPLLNLLIFGTIHPVSRPSSAAGIDTIGGSAEAARRRNRVLRRGQLLREPGPLEKHYSIMIMA</sequence>
<evidence type="ECO:0000313" key="9">
    <source>
        <dbReference type="Proteomes" id="UP000078397"/>
    </source>
</evidence>
<feature type="transmembrane region" description="Helical" evidence="6">
    <location>
        <begin position="20"/>
        <end position="41"/>
    </location>
</feature>
<keyword evidence="9" id="KW-1185">Reference proteome</keyword>
<evidence type="ECO:0000256" key="3">
    <source>
        <dbReference type="ARBA" id="ARBA00022989"/>
    </source>
</evidence>
<dbReference type="AlphaFoldDB" id="A0A179FA79"/>
<evidence type="ECO:0000256" key="5">
    <source>
        <dbReference type="ARBA" id="ARBA00038359"/>
    </source>
</evidence>
<comment type="similarity">
    <text evidence="5">Belongs to the SAT4 family.</text>
</comment>
<proteinExistence type="inferred from homology"/>
<protein>
    <recommendedName>
        <fullName evidence="7">Rhodopsin domain-containing protein</fullName>
    </recommendedName>
</protein>
<dbReference type="Pfam" id="PF20684">
    <property type="entry name" value="Fung_rhodopsin"/>
    <property type="match status" value="1"/>
</dbReference>
<name>A0A179FA79_METCM</name>
<evidence type="ECO:0000256" key="6">
    <source>
        <dbReference type="SAM" id="Phobius"/>
    </source>
</evidence>
<gene>
    <name evidence="8" type="ORF">VFPPC_14142</name>
</gene>
<dbReference type="EMBL" id="LSBJ02000007">
    <property type="protein sequence ID" value="OAQ62362.2"/>
    <property type="molecule type" value="Genomic_DNA"/>
</dbReference>
<evidence type="ECO:0000259" key="7">
    <source>
        <dbReference type="Pfam" id="PF20684"/>
    </source>
</evidence>
<dbReference type="KEGG" id="pchm:VFPPC_14142"/>
<dbReference type="RefSeq" id="XP_022284178.1">
    <property type="nucleotide sequence ID" value="XM_022428904.1"/>
</dbReference>
<dbReference type="GeneID" id="28855906"/>
<dbReference type="GO" id="GO:0016020">
    <property type="term" value="C:membrane"/>
    <property type="evidence" value="ECO:0007669"/>
    <property type="project" value="UniProtKB-SubCell"/>
</dbReference>